<dbReference type="PANTHER" id="PTHR19879">
    <property type="entry name" value="TRANSCRIPTION INITIATION FACTOR TFIID"/>
    <property type="match status" value="1"/>
</dbReference>
<keyword evidence="2" id="KW-0812">Transmembrane</keyword>
<dbReference type="SUPFAM" id="SSF82171">
    <property type="entry name" value="DPP6 N-terminal domain-like"/>
    <property type="match status" value="1"/>
</dbReference>
<dbReference type="Pfam" id="PF00400">
    <property type="entry name" value="WD40"/>
    <property type="match status" value="1"/>
</dbReference>
<gene>
    <name evidence="4" type="ORF">IQ251_15715</name>
</gene>
<dbReference type="SUPFAM" id="SSF52540">
    <property type="entry name" value="P-loop containing nucleoside triphosphate hydrolases"/>
    <property type="match status" value="1"/>
</dbReference>
<name>A0A929BD73_9PSEU</name>
<feature type="transmembrane region" description="Helical" evidence="2">
    <location>
        <begin position="653"/>
        <end position="675"/>
    </location>
</feature>
<dbReference type="SMART" id="SM00320">
    <property type="entry name" value="WD40"/>
    <property type="match status" value="6"/>
</dbReference>
<dbReference type="InterPro" id="IPR015943">
    <property type="entry name" value="WD40/YVTN_repeat-like_dom_sf"/>
</dbReference>
<organism evidence="4 5">
    <name type="scientific">Saccharopolyspora montiporae</name>
    <dbReference type="NCBI Taxonomy" id="2781240"/>
    <lineage>
        <taxon>Bacteria</taxon>
        <taxon>Bacillati</taxon>
        <taxon>Actinomycetota</taxon>
        <taxon>Actinomycetes</taxon>
        <taxon>Pseudonocardiales</taxon>
        <taxon>Pseudonocardiaceae</taxon>
        <taxon>Saccharopolyspora</taxon>
    </lineage>
</organism>
<dbReference type="InterPro" id="IPR011047">
    <property type="entry name" value="Quinoprotein_ADH-like_sf"/>
</dbReference>
<keyword evidence="2" id="KW-0472">Membrane</keyword>
<feature type="repeat" description="WD" evidence="1">
    <location>
        <begin position="861"/>
        <end position="893"/>
    </location>
</feature>
<dbReference type="PANTHER" id="PTHR19879:SF9">
    <property type="entry name" value="TRANSCRIPTION INITIATION FACTOR TFIID SUBUNIT 5"/>
    <property type="match status" value="1"/>
</dbReference>
<dbReference type="PROSITE" id="PS50082">
    <property type="entry name" value="WD_REPEATS_2"/>
    <property type="match status" value="1"/>
</dbReference>
<dbReference type="RefSeq" id="WP_193929342.1">
    <property type="nucleotide sequence ID" value="NZ_JADEYC010000027.1"/>
</dbReference>
<dbReference type="PROSITE" id="PS50294">
    <property type="entry name" value="WD_REPEATS_REGION"/>
    <property type="match status" value="1"/>
</dbReference>
<evidence type="ECO:0000256" key="1">
    <source>
        <dbReference type="PROSITE-ProRule" id="PRU00221"/>
    </source>
</evidence>
<dbReference type="SUPFAM" id="SSF50998">
    <property type="entry name" value="Quinoprotein alcohol dehydrogenase-like"/>
    <property type="match status" value="1"/>
</dbReference>
<protein>
    <recommendedName>
        <fullName evidence="3">Novel STAND NTPase 1 domain-containing protein</fullName>
    </recommendedName>
</protein>
<evidence type="ECO:0000256" key="2">
    <source>
        <dbReference type="SAM" id="Phobius"/>
    </source>
</evidence>
<keyword evidence="5" id="KW-1185">Reference proteome</keyword>
<sequence length="1430" mass="151200">MTDLSGAGARVLVIATTAHRGQQLSPVAESYHDLQAVLVHRCGVRPDRLRSLLDPPDAQTVARTIREQARQARSVLLVHFIGQAVIGPGGELHLAVGGTDEPAPGAAEHQTLSLSALQRAVGISRASSVVVLLDVGVTGAFTVAPGRGFYVIGTASQIADSSRTPLTGALIDLLRHGDPRQPRALTLDAVYEALFHAMREHNGPLPRRYTDDGDGNSVVALNAEDPGYAAIVGQQDPAAGPCPYPGLPAFGADDAELFFGRERMTERLLSAATSGAGPLILVGPAGSGKTSLLNAAFLVRPDEDGSADRTHVSLTPGASPLRNLAAHLAAPEAAELLRDVPRRAGDMVPDRCSVVLIDQLEELFTLCPDPAERAAFVRAVTAVADKAVVVLALRADFYGHAAAHPELFAALRDNQVIVSPMSPDEQRAAIEEPAAATGWELQAGLAELIVHDLSDAGSLPLLAHVLRATWGRRAGTRLTISGYLATGGIRSAIATSAEQVYLSLDGSAREAARRALPRMVRAVELAELLDGAPDPAAAQRAIEAFTDARLVTRDRATARISHEVVQHNWPRLREWIEADRNWQRTRRQLDDDAAAWQEAQRDPALLYGASRLREATARAAESPTRAADLESGTATFVDASWRRAHRRRRRRELAVVFLAVLALLAPAGLAGAMAFHHEAQQAKDRERARLLASEADELRAHRPGLAKQLSLLAYQMDQGIGRRAMLDSQKTPGSINDQQPAVDVASGADGRTLAISTGDGVTLRGPSGSGRINGLGAGPVAVSPDGNLLAAVDNDTRDALLLWDVTDPAHPGKITAAPLTNEATALAISADGTTLHAGTSSGSILAWDITDHDAPKPRPAFDAHDAGVDSIATSPRRNLVASTSADGKVVLWNPANPVPLATFDGAPHVETWGEHTPHRVAFDPTGRVLATPGVSGGGAPSVWRIEDPRVPRRIPFADETPLEGTSSGPCTSGDVTSVAFNPKRGNLAAVCDGQWHLVDYPTEPGTGTLAATAWIDGVDDRGSAVFDPTGQRLRQATDRGIQVWDVAGPGEPGASGFLPATPGTGSQFAYRAAGKKQLIAMRNVGTNSLWDVTDRARPRKLATTPAPDMFTGEAIALAPDGEILASPELYDNGRLVGVSLRSTSHPAGEPLGMIEDLDNGIGALAFHPTKPILAVSDHHGLATMNSAPSSVRLFDLTDPAHPEEIAQLPVEAWQIDFTPDGRSLTAMLHGADATAADDPDAPKQLRGWDITDPAHPAEEWRVPLPGGLSASFAYRPDGKLFAAYDNTGLLRLWPVVGHQPSGSPVKVQIGDGFGGEAPVFSPDGTRLALVAHHDGDPSYTTRPEIWDVSTPNAPFLQHFLPGAENTSVYSLGFSPDGRTLGTTRAGAGIDLWDTDPAHVPAGLCNAVGDPITPQQWKRYLPDLPHDPPCR</sequence>
<dbReference type="InterPro" id="IPR049052">
    <property type="entry name" value="nSTAND1"/>
</dbReference>
<evidence type="ECO:0000313" key="4">
    <source>
        <dbReference type="EMBL" id="MBE9375898.1"/>
    </source>
</evidence>
<evidence type="ECO:0000259" key="3">
    <source>
        <dbReference type="Pfam" id="PF20703"/>
    </source>
</evidence>
<evidence type="ECO:0000313" key="5">
    <source>
        <dbReference type="Proteomes" id="UP000598360"/>
    </source>
</evidence>
<reference evidence="4" key="1">
    <citation type="submission" date="2020-10" db="EMBL/GenBank/DDBJ databases">
        <title>Diversity and distribution of actinomycetes associated with coral in the coast of Hainan.</title>
        <authorList>
            <person name="Li F."/>
        </authorList>
    </citation>
    <scope>NUCLEOTIDE SEQUENCE</scope>
    <source>
        <strain evidence="4">HNM0983</strain>
    </source>
</reference>
<proteinExistence type="predicted"/>
<dbReference type="EMBL" id="JADEYC010000027">
    <property type="protein sequence ID" value="MBE9375898.1"/>
    <property type="molecule type" value="Genomic_DNA"/>
</dbReference>
<dbReference type="Proteomes" id="UP000598360">
    <property type="component" value="Unassembled WGS sequence"/>
</dbReference>
<feature type="domain" description="Novel STAND NTPase 1" evidence="3">
    <location>
        <begin position="243"/>
        <end position="603"/>
    </location>
</feature>
<dbReference type="InterPro" id="IPR027417">
    <property type="entry name" value="P-loop_NTPase"/>
</dbReference>
<dbReference type="Pfam" id="PF20703">
    <property type="entry name" value="nSTAND1"/>
    <property type="match status" value="1"/>
</dbReference>
<accession>A0A929BD73</accession>
<keyword evidence="1" id="KW-0853">WD repeat</keyword>
<dbReference type="InterPro" id="IPR001680">
    <property type="entry name" value="WD40_rpt"/>
</dbReference>
<comment type="caution">
    <text evidence="4">The sequence shown here is derived from an EMBL/GenBank/DDBJ whole genome shotgun (WGS) entry which is preliminary data.</text>
</comment>
<dbReference type="Gene3D" id="2.130.10.10">
    <property type="entry name" value="YVTN repeat-like/Quinoprotein amine dehydrogenase"/>
    <property type="match status" value="3"/>
</dbReference>
<keyword evidence="2" id="KW-1133">Transmembrane helix</keyword>